<dbReference type="KEGG" id="tpx:Turpa_0992"/>
<dbReference type="AlphaFoldDB" id="I4B2Y4"/>
<gene>
    <name evidence="2" type="ordered locus">Turpa_0992</name>
</gene>
<evidence type="ECO:0000313" key="3">
    <source>
        <dbReference type="Proteomes" id="UP000006048"/>
    </source>
</evidence>
<keyword evidence="1" id="KW-1133">Transmembrane helix</keyword>
<dbReference type="Proteomes" id="UP000006048">
    <property type="component" value="Chromosome"/>
</dbReference>
<dbReference type="OrthoDB" id="1162797at2"/>
<accession>I4B2Y4</accession>
<feature type="transmembrane region" description="Helical" evidence="1">
    <location>
        <begin position="111"/>
        <end position="130"/>
    </location>
</feature>
<reference evidence="2 3" key="1">
    <citation type="submission" date="2012-06" db="EMBL/GenBank/DDBJ databases">
        <title>The complete chromosome of genome of Turneriella parva DSM 21527.</title>
        <authorList>
            <consortium name="US DOE Joint Genome Institute (JGI-PGF)"/>
            <person name="Lucas S."/>
            <person name="Han J."/>
            <person name="Lapidus A."/>
            <person name="Bruce D."/>
            <person name="Goodwin L."/>
            <person name="Pitluck S."/>
            <person name="Peters L."/>
            <person name="Kyrpides N."/>
            <person name="Mavromatis K."/>
            <person name="Ivanova N."/>
            <person name="Mikhailova N."/>
            <person name="Chertkov O."/>
            <person name="Detter J.C."/>
            <person name="Tapia R."/>
            <person name="Han C."/>
            <person name="Land M."/>
            <person name="Hauser L."/>
            <person name="Markowitz V."/>
            <person name="Cheng J.-F."/>
            <person name="Hugenholtz P."/>
            <person name="Woyke T."/>
            <person name="Wu D."/>
            <person name="Gronow S."/>
            <person name="Wellnitz S."/>
            <person name="Brambilla E."/>
            <person name="Klenk H.-P."/>
            <person name="Eisen J.A."/>
        </authorList>
    </citation>
    <scope>NUCLEOTIDE SEQUENCE [LARGE SCALE GENOMIC DNA]</scope>
    <source>
        <strain evidence="3">ATCC BAA-1111 / DSM 21527 / NCTC 11395 / H</strain>
    </source>
</reference>
<protein>
    <recommendedName>
        <fullName evidence="4">Integral membrane protein</fullName>
    </recommendedName>
</protein>
<dbReference type="RefSeq" id="WP_014802159.1">
    <property type="nucleotide sequence ID" value="NC_018020.1"/>
</dbReference>
<feature type="transmembrane region" description="Helical" evidence="1">
    <location>
        <begin position="51"/>
        <end position="74"/>
    </location>
</feature>
<proteinExistence type="predicted"/>
<evidence type="ECO:0008006" key="4">
    <source>
        <dbReference type="Google" id="ProtNLM"/>
    </source>
</evidence>
<sequence>MNPFFLAASVLTVILGVAHSILGERLIFIPLRTQKPSGGIRPVLRNGHLGIIWATWHLTTALGFSLAGVFWLMALGLPKTPHQQHYGLIISVGFLTCSFLVGYGTKGRHPGWIVLAMSALLTMAGSFTGVTI</sequence>
<evidence type="ECO:0000256" key="1">
    <source>
        <dbReference type="SAM" id="Phobius"/>
    </source>
</evidence>
<dbReference type="HOGENOM" id="CLU_157027_0_0_12"/>
<keyword evidence="1" id="KW-0812">Transmembrane</keyword>
<name>I4B2Y4_TURPD</name>
<dbReference type="STRING" id="869212.Turpa_0992"/>
<dbReference type="EMBL" id="CP002959">
    <property type="protein sequence ID" value="AFM11641.1"/>
    <property type="molecule type" value="Genomic_DNA"/>
</dbReference>
<evidence type="ECO:0000313" key="2">
    <source>
        <dbReference type="EMBL" id="AFM11641.1"/>
    </source>
</evidence>
<organism evidence="2 3">
    <name type="scientific">Turneriella parva (strain ATCC BAA-1111 / DSM 21527 / NCTC 11395 / H)</name>
    <name type="common">Leptospira parva</name>
    <dbReference type="NCBI Taxonomy" id="869212"/>
    <lineage>
        <taxon>Bacteria</taxon>
        <taxon>Pseudomonadati</taxon>
        <taxon>Spirochaetota</taxon>
        <taxon>Spirochaetia</taxon>
        <taxon>Leptospirales</taxon>
        <taxon>Leptospiraceae</taxon>
        <taxon>Turneriella</taxon>
    </lineage>
</organism>
<keyword evidence="1" id="KW-0472">Membrane</keyword>
<feature type="transmembrane region" description="Helical" evidence="1">
    <location>
        <begin position="86"/>
        <end position="105"/>
    </location>
</feature>
<keyword evidence="3" id="KW-1185">Reference proteome</keyword>